<evidence type="ECO:0000256" key="1">
    <source>
        <dbReference type="SAM" id="Phobius"/>
    </source>
</evidence>
<proteinExistence type="predicted"/>
<keyword evidence="1" id="KW-0472">Membrane</keyword>
<organism evidence="2 3">
    <name type="scientific">Kouleothrix aurantiaca</name>
    <dbReference type="NCBI Taxonomy" id="186479"/>
    <lineage>
        <taxon>Bacteria</taxon>
        <taxon>Bacillati</taxon>
        <taxon>Chloroflexota</taxon>
        <taxon>Chloroflexia</taxon>
        <taxon>Chloroflexales</taxon>
        <taxon>Roseiflexineae</taxon>
        <taxon>Roseiflexaceae</taxon>
        <taxon>Kouleothrix</taxon>
    </lineage>
</organism>
<evidence type="ECO:0000313" key="2">
    <source>
        <dbReference type="EMBL" id="KPV54372.1"/>
    </source>
</evidence>
<feature type="transmembrane region" description="Helical" evidence="1">
    <location>
        <begin position="46"/>
        <end position="72"/>
    </location>
</feature>
<dbReference type="PATRIC" id="fig|186479.3.peg.9621"/>
<protein>
    <recommendedName>
        <fullName evidence="4">DUF2269 domain-containing protein</fullName>
    </recommendedName>
</protein>
<feature type="transmembrane region" description="Helical" evidence="1">
    <location>
        <begin position="123"/>
        <end position="147"/>
    </location>
</feature>
<dbReference type="AlphaFoldDB" id="A0A0P9DFK2"/>
<sequence length="184" mass="20223">MPPGLRKFALTVHLTSSVGWIGAVAAYIALDVAVARGQDAQTLRAAYLAMEWTASFVIVPLALATLLTGLVMSLGTKWGLFRHYWTVISLLLTVFATVVLLAETRTISYFADRAADPATSDEGLRALGSTLVHSVGGMVVLLINLWLNMYKPRGLTPYGWRKQHEQRSALQRSRQDEQPKVSQP</sequence>
<gene>
    <name evidence="2" type="ORF">SE17_04170</name>
</gene>
<evidence type="ECO:0008006" key="4">
    <source>
        <dbReference type="Google" id="ProtNLM"/>
    </source>
</evidence>
<keyword evidence="3" id="KW-1185">Reference proteome</keyword>
<feature type="transmembrane region" description="Helical" evidence="1">
    <location>
        <begin position="12"/>
        <end position="34"/>
    </location>
</feature>
<name>A0A0P9DFK2_9CHLR</name>
<dbReference type="EMBL" id="LJCR01000067">
    <property type="protein sequence ID" value="KPV54372.1"/>
    <property type="molecule type" value="Genomic_DNA"/>
</dbReference>
<comment type="caution">
    <text evidence="2">The sequence shown here is derived from an EMBL/GenBank/DDBJ whole genome shotgun (WGS) entry which is preliminary data.</text>
</comment>
<reference evidence="2 3" key="1">
    <citation type="submission" date="2015-09" db="EMBL/GenBank/DDBJ databases">
        <title>Draft genome sequence of Kouleothrix aurantiaca JCM 19913.</title>
        <authorList>
            <person name="Hemp J."/>
        </authorList>
    </citation>
    <scope>NUCLEOTIDE SEQUENCE [LARGE SCALE GENOMIC DNA]</scope>
    <source>
        <strain evidence="2 3">COM-B</strain>
    </source>
</reference>
<keyword evidence="1" id="KW-1133">Transmembrane helix</keyword>
<accession>A0A0P9DFK2</accession>
<feature type="transmembrane region" description="Helical" evidence="1">
    <location>
        <begin position="84"/>
        <end position="102"/>
    </location>
</feature>
<evidence type="ECO:0000313" key="3">
    <source>
        <dbReference type="Proteomes" id="UP000050509"/>
    </source>
</evidence>
<keyword evidence="1" id="KW-0812">Transmembrane</keyword>
<dbReference type="Proteomes" id="UP000050509">
    <property type="component" value="Unassembled WGS sequence"/>
</dbReference>